<dbReference type="PANTHER" id="PTHR11740:SF39">
    <property type="entry name" value="CASEIN KINASE II SUBUNIT BETA"/>
    <property type="match status" value="1"/>
</dbReference>
<dbReference type="Gene3D" id="2.20.25.20">
    <property type="match status" value="1"/>
</dbReference>
<reference evidence="4" key="2">
    <citation type="submission" date="2014-02" db="EMBL/GenBank/DDBJ databases">
        <title>Complete DNA sequence of /Kuraishia capsulata/ illustrates novel genomic features among budding yeasts (/Saccharomycotina/).</title>
        <authorList>
            <person name="Morales L."/>
            <person name="Noel B."/>
            <person name="Porcel B."/>
            <person name="Marcet-Houben M."/>
            <person name="Hullo M-F."/>
            <person name="Sacerdot C."/>
            <person name="Tekaia F."/>
            <person name="Leh-Louis V."/>
            <person name="Despons L."/>
            <person name="Khanna V."/>
            <person name="Aury J-M."/>
            <person name="Barbe V."/>
            <person name="Couloux A."/>
            <person name="Labadie K."/>
            <person name="Pelletier E."/>
            <person name="Souciet J-L."/>
            <person name="Boekhout T."/>
            <person name="Gabaldon T."/>
            <person name="Wincker P."/>
            <person name="Dujon B."/>
        </authorList>
    </citation>
    <scope>NUCLEOTIDE SEQUENCE</scope>
    <source>
        <strain evidence="4">CBS 1993</strain>
    </source>
</reference>
<dbReference type="Pfam" id="PF01214">
    <property type="entry name" value="CK_II_beta"/>
    <property type="match status" value="1"/>
</dbReference>
<evidence type="ECO:0000313" key="5">
    <source>
        <dbReference type="Proteomes" id="UP000019384"/>
    </source>
</evidence>
<gene>
    <name evidence="4" type="ORF">KUCA_T00001499001</name>
</gene>
<comment type="similarity">
    <text evidence="1 3">Belongs to the casein kinase 2 subunit beta family.</text>
</comment>
<dbReference type="GO" id="GO:0006974">
    <property type="term" value="P:DNA damage response"/>
    <property type="evidence" value="ECO:0007669"/>
    <property type="project" value="EnsemblFungi"/>
</dbReference>
<dbReference type="FunFam" id="2.20.25.20:FF:000001">
    <property type="entry name" value="Casein kinase II subunit beta"/>
    <property type="match status" value="1"/>
</dbReference>
<evidence type="ECO:0000313" key="4">
    <source>
        <dbReference type="EMBL" id="CDK25529.1"/>
    </source>
</evidence>
<comment type="function">
    <text evidence="2 3">Regulatory subunit of casein kinase II/CK2. As part of the kinase complex regulates the basal catalytic activity of the alpha subunit a constitutively active serine/threonine-protein kinase that phosphorylates a large number of substrates containing acidic residues C-terminal to the phosphorylated serine or threonine.</text>
</comment>
<dbReference type="EMBL" id="HG793126">
    <property type="protein sequence ID" value="CDK25529.1"/>
    <property type="molecule type" value="Genomic_DNA"/>
</dbReference>
<keyword evidence="5" id="KW-1185">Reference proteome</keyword>
<dbReference type="InterPro" id="IPR000704">
    <property type="entry name" value="Casein_kinase_II_reg-sub"/>
</dbReference>
<sequence length="249" mass="28696">MEDEAQATFSSGSGSEFTEYWIDWFLGVRGNEYFCDIDIEYVKDRFNLTGLNQHVDRLSYLIDVITDAHSIDESQPEAVKLRIEENAKYLYSLIHARYILTPRGLVKMSEKFKSGDFGYCQRQYCKLQALLPVGISDVPKVYPVKLYCPSCQDLYNPKSSRHHSIDGAFFGTSFPAMFLQAYPELVPTHSTQIYIPKVFGFQLHEHAKLTRWRVHQRDKYVKNLLENNVNLSGPGGYVEDTDEKPTGKR</sequence>
<dbReference type="GO" id="GO:0042790">
    <property type="term" value="P:nucleolar large rRNA transcription by RNA polymerase I"/>
    <property type="evidence" value="ECO:0007669"/>
    <property type="project" value="EnsemblFungi"/>
</dbReference>
<dbReference type="OrthoDB" id="3971593at2759"/>
<dbReference type="GO" id="GO:0006359">
    <property type="term" value="P:regulation of transcription by RNA polymerase III"/>
    <property type="evidence" value="ECO:0007669"/>
    <property type="project" value="EnsemblFungi"/>
</dbReference>
<dbReference type="HOGENOM" id="CLU_034027_3_2_1"/>
<name>W6MH54_9ASCO</name>
<evidence type="ECO:0000256" key="2">
    <source>
        <dbReference type="ARBA" id="ARBA00045899"/>
    </source>
</evidence>
<dbReference type="GO" id="GO:0051726">
    <property type="term" value="P:regulation of cell cycle"/>
    <property type="evidence" value="ECO:0007669"/>
    <property type="project" value="EnsemblFungi"/>
</dbReference>
<dbReference type="Proteomes" id="UP000019384">
    <property type="component" value="Unassembled WGS sequence"/>
</dbReference>
<dbReference type="AlphaFoldDB" id="W6MH54"/>
<dbReference type="FunFam" id="1.10.1820.10:FF:000005">
    <property type="entry name" value="Casein kinase II subunit beta"/>
    <property type="match status" value="1"/>
</dbReference>
<dbReference type="RefSeq" id="XP_022457541.1">
    <property type="nucleotide sequence ID" value="XM_022603683.1"/>
</dbReference>
<dbReference type="GO" id="GO:0030291">
    <property type="term" value="F:protein serine/threonine kinase inhibitor activity"/>
    <property type="evidence" value="ECO:0007669"/>
    <property type="project" value="EnsemblFungi"/>
</dbReference>
<evidence type="ECO:0000256" key="3">
    <source>
        <dbReference type="RuleBase" id="RU361268"/>
    </source>
</evidence>
<accession>W6MH54</accession>
<dbReference type="SMART" id="SM01085">
    <property type="entry name" value="CK_II_beta"/>
    <property type="match status" value="1"/>
</dbReference>
<dbReference type="GO" id="GO:0005737">
    <property type="term" value="C:cytoplasm"/>
    <property type="evidence" value="ECO:0007669"/>
    <property type="project" value="TreeGrafter"/>
</dbReference>
<organism evidence="4 5">
    <name type="scientific">Kuraishia capsulata CBS 1993</name>
    <dbReference type="NCBI Taxonomy" id="1382522"/>
    <lineage>
        <taxon>Eukaryota</taxon>
        <taxon>Fungi</taxon>
        <taxon>Dikarya</taxon>
        <taxon>Ascomycota</taxon>
        <taxon>Saccharomycotina</taxon>
        <taxon>Pichiomycetes</taxon>
        <taxon>Pichiales</taxon>
        <taxon>Pichiaceae</taxon>
        <taxon>Kuraishia</taxon>
    </lineage>
</organism>
<reference evidence="4" key="1">
    <citation type="submission" date="2013-12" db="EMBL/GenBank/DDBJ databases">
        <authorList>
            <person name="Genoscope - CEA"/>
        </authorList>
    </citation>
    <scope>NUCLEOTIDE SEQUENCE</scope>
    <source>
        <strain evidence="4">CBS 1993</strain>
    </source>
</reference>
<proteinExistence type="inferred from homology"/>
<dbReference type="InterPro" id="IPR016149">
    <property type="entry name" value="Casein_kin_II_reg-sub_N"/>
</dbReference>
<dbReference type="PANTHER" id="PTHR11740">
    <property type="entry name" value="CASEIN KINASE II SUBUNIT BETA"/>
    <property type="match status" value="1"/>
</dbReference>
<dbReference type="GO" id="GO:0005956">
    <property type="term" value="C:protein kinase CK2 complex"/>
    <property type="evidence" value="ECO:0007669"/>
    <property type="project" value="UniProtKB-UniRule"/>
</dbReference>
<dbReference type="GO" id="GO:0060962">
    <property type="term" value="P:regulation of ribosomal protein gene transcription by RNA polymerase II"/>
    <property type="evidence" value="ECO:0007669"/>
    <property type="project" value="EnsemblFungi"/>
</dbReference>
<dbReference type="GO" id="GO:0032545">
    <property type="term" value="C:CURI complex"/>
    <property type="evidence" value="ECO:0007669"/>
    <property type="project" value="EnsemblFungi"/>
</dbReference>
<evidence type="ECO:0000256" key="1">
    <source>
        <dbReference type="ARBA" id="ARBA00006941"/>
    </source>
</evidence>
<comment type="subunit">
    <text evidence="3">Tetramer of two alpha and two beta subunits.</text>
</comment>
<dbReference type="PRINTS" id="PR00472">
    <property type="entry name" value="CASNKINASEII"/>
</dbReference>
<dbReference type="GO" id="GO:0032040">
    <property type="term" value="C:small-subunit processome"/>
    <property type="evidence" value="ECO:0007669"/>
    <property type="project" value="EnsemblFungi"/>
</dbReference>
<protein>
    <recommendedName>
        <fullName evidence="3">Casein kinase II subunit beta</fullName>
        <shortName evidence="3">CK II beta</shortName>
    </recommendedName>
</protein>
<dbReference type="Gene3D" id="1.10.1820.10">
    <property type="entry name" value="protein kinase ck2 holoenzyme, chain C, domain 1"/>
    <property type="match status" value="1"/>
</dbReference>
<dbReference type="GeneID" id="34518929"/>
<dbReference type="SUPFAM" id="SSF57798">
    <property type="entry name" value="Casein kinase II beta subunit"/>
    <property type="match status" value="1"/>
</dbReference>
<dbReference type="GO" id="GO:0006356">
    <property type="term" value="P:regulation of transcription by RNA polymerase I"/>
    <property type="evidence" value="ECO:0007669"/>
    <property type="project" value="EnsemblFungi"/>
</dbReference>
<dbReference type="GO" id="GO:0034456">
    <property type="term" value="C:UTP-C complex"/>
    <property type="evidence" value="ECO:0007669"/>
    <property type="project" value="EnsemblFungi"/>
</dbReference>
<dbReference type="InterPro" id="IPR035991">
    <property type="entry name" value="Casein_kinase_II_beta-like"/>
</dbReference>
<dbReference type="STRING" id="1382522.W6MH54"/>